<accession>A0A1E3HLR6</accession>
<comment type="caution">
    <text evidence="2">The sequence shown here is derived from an EMBL/GenBank/DDBJ whole genome shotgun (WGS) entry which is preliminary data.</text>
</comment>
<keyword evidence="3" id="KW-1185">Reference proteome</keyword>
<dbReference type="OrthoDB" id="10298493at2759"/>
<dbReference type="GeneID" id="30197249"/>
<dbReference type="Proteomes" id="UP000094819">
    <property type="component" value="Unassembled WGS sequence"/>
</dbReference>
<proteinExistence type="predicted"/>
<protein>
    <submittedName>
        <fullName evidence="2">Uncharacterized protein</fullName>
    </submittedName>
</protein>
<evidence type="ECO:0000256" key="1">
    <source>
        <dbReference type="SAM" id="MobiDB-lite"/>
    </source>
</evidence>
<name>A0A1E3HLR6_9TREE</name>
<feature type="region of interest" description="Disordered" evidence="1">
    <location>
        <begin position="319"/>
        <end position="343"/>
    </location>
</feature>
<organism evidence="2 3">
    <name type="scientific">Cryptococcus wingfieldii CBS 7118</name>
    <dbReference type="NCBI Taxonomy" id="1295528"/>
    <lineage>
        <taxon>Eukaryota</taxon>
        <taxon>Fungi</taxon>
        <taxon>Dikarya</taxon>
        <taxon>Basidiomycota</taxon>
        <taxon>Agaricomycotina</taxon>
        <taxon>Tremellomycetes</taxon>
        <taxon>Tremellales</taxon>
        <taxon>Cryptococcaceae</taxon>
        <taxon>Cryptococcus</taxon>
    </lineage>
</organism>
<gene>
    <name evidence="2" type="ORF">L198_08038</name>
</gene>
<reference evidence="2 3" key="1">
    <citation type="submission" date="2016-06" db="EMBL/GenBank/DDBJ databases">
        <title>Evolution of pathogenesis and genome organization in the Tremellales.</title>
        <authorList>
            <person name="Cuomo C."/>
            <person name="Litvintseva A."/>
            <person name="Heitman J."/>
            <person name="Chen Y."/>
            <person name="Sun S."/>
            <person name="Springer D."/>
            <person name="Dromer F."/>
            <person name="Young S."/>
            <person name="Zeng Q."/>
            <person name="Chapman S."/>
            <person name="Gujja S."/>
            <person name="Saif S."/>
            <person name="Birren B."/>
        </authorList>
    </citation>
    <scope>NUCLEOTIDE SEQUENCE [LARGE SCALE GENOMIC DNA]</scope>
    <source>
        <strain evidence="2 3">CBS 7118</strain>
    </source>
</reference>
<feature type="compositionally biased region" description="Basic and acidic residues" evidence="1">
    <location>
        <begin position="319"/>
        <end position="330"/>
    </location>
</feature>
<feature type="region of interest" description="Disordered" evidence="1">
    <location>
        <begin position="396"/>
        <end position="416"/>
    </location>
</feature>
<evidence type="ECO:0000313" key="2">
    <source>
        <dbReference type="EMBL" id="ODN77303.1"/>
    </source>
</evidence>
<dbReference type="RefSeq" id="XP_019028010.1">
    <property type="nucleotide sequence ID" value="XM_019180011.1"/>
</dbReference>
<evidence type="ECO:0000313" key="3">
    <source>
        <dbReference type="Proteomes" id="UP000094819"/>
    </source>
</evidence>
<dbReference type="AlphaFoldDB" id="A0A1E3HLR6"/>
<sequence>MSSNPETGDVKSEIIITTILLEGSYPTLVSTDGASGRDLQRQVEHPLIERRLTLRSSSTNENGEEVLASPAHETVVAMGQFMARVFRVCDERQYESPLPILPQWRDPSGRFRQYTNESFARHQNHLSEAMQNEYASRDSWPFTYRVHSDVEDYLKDGGQLTGPGDMPRRPREYADRSRRAVKSAKSFDELCAVAPDTVKIAFTTDVLEPFKLMRASSSRSGEEDDGRSLDDWAISDVKPSVECRITDDSPEWVKSDKRVQDAYINSIFESIDKSFTPEPAPLSRDRTADDFVQDTQRYEHILFEEAAFDVAHQLSFTSDQERTNEEEVLRGGETGDASSEVGQPVDGHLVNVAWLEPSMFELFCGLPPKERRFYSKRLVEYETSIKEGLAAMKNERDHQVTGTGDAVSSGKKTWGTWPQRQEDLSEAVGAPDVAFARIELSQ</sequence>
<dbReference type="EMBL" id="AWGH01000050">
    <property type="protein sequence ID" value="ODN77303.1"/>
    <property type="molecule type" value="Genomic_DNA"/>
</dbReference>